<reference evidence="2 3" key="1">
    <citation type="journal article" date="2015" name="Nat. Commun.">
        <title>Lucilia cuprina genome unlocks parasitic fly biology to underpin future interventions.</title>
        <authorList>
            <person name="Anstead C.A."/>
            <person name="Korhonen P.K."/>
            <person name="Young N.D."/>
            <person name="Hall R.S."/>
            <person name="Jex A.R."/>
            <person name="Murali S.C."/>
            <person name="Hughes D.S."/>
            <person name="Lee S.F."/>
            <person name="Perry T."/>
            <person name="Stroehlein A.J."/>
            <person name="Ansell B.R."/>
            <person name="Breugelmans B."/>
            <person name="Hofmann A."/>
            <person name="Qu J."/>
            <person name="Dugan S."/>
            <person name="Lee S.L."/>
            <person name="Chao H."/>
            <person name="Dinh H."/>
            <person name="Han Y."/>
            <person name="Doddapaneni H.V."/>
            <person name="Worley K.C."/>
            <person name="Muzny D.M."/>
            <person name="Ioannidis P."/>
            <person name="Waterhouse R.M."/>
            <person name="Zdobnov E.M."/>
            <person name="James P.J."/>
            <person name="Bagnall N.H."/>
            <person name="Kotze A.C."/>
            <person name="Gibbs R.A."/>
            <person name="Richards S."/>
            <person name="Batterham P."/>
            <person name="Gasser R.B."/>
        </authorList>
    </citation>
    <scope>NUCLEOTIDE SEQUENCE [LARGE SCALE GENOMIC DNA]</scope>
    <source>
        <strain evidence="2 3">LS</strain>
        <tissue evidence="2">Full body</tissue>
    </source>
</reference>
<feature type="non-terminal residue" evidence="2">
    <location>
        <position position="1"/>
    </location>
</feature>
<feature type="compositionally biased region" description="Low complexity" evidence="1">
    <location>
        <begin position="61"/>
        <end position="70"/>
    </location>
</feature>
<organism evidence="2 3">
    <name type="scientific">Lucilia cuprina</name>
    <name type="common">Green bottle fly</name>
    <name type="synonym">Australian sheep blowfly</name>
    <dbReference type="NCBI Taxonomy" id="7375"/>
    <lineage>
        <taxon>Eukaryota</taxon>
        <taxon>Metazoa</taxon>
        <taxon>Ecdysozoa</taxon>
        <taxon>Arthropoda</taxon>
        <taxon>Hexapoda</taxon>
        <taxon>Insecta</taxon>
        <taxon>Pterygota</taxon>
        <taxon>Neoptera</taxon>
        <taxon>Endopterygota</taxon>
        <taxon>Diptera</taxon>
        <taxon>Brachycera</taxon>
        <taxon>Muscomorpha</taxon>
        <taxon>Oestroidea</taxon>
        <taxon>Calliphoridae</taxon>
        <taxon>Luciliinae</taxon>
        <taxon>Lucilia</taxon>
    </lineage>
</organism>
<feature type="compositionally biased region" description="Pro residues" evidence="1">
    <location>
        <begin position="71"/>
        <end position="165"/>
    </location>
</feature>
<sequence>SKMFALWYLSLAVDELRKRFGWTFFDIFYKTNKTDTHALDNKPANDATPNPVEPAKPSVSKPTPTVAPKVAPTPAPAPAPKPAPAPAPAPVVKPEPPKPAPVVEPPKPAPVAKPEPPKPAPVVEPPKPAPVVEPPKPAPVVEPPKPAPVVEPPKPAPVVEPPKPFTAPIAPMTPIDTMDKKLMETSKPQENGENLRNNIKNATMDFLSGEANNQSSTNRRSLFSSQKILLSGENGIQSMALLN</sequence>
<dbReference type="OMA" id="KNSTMDF"/>
<name>A0A0L0C4G7_LUCCU</name>
<protein>
    <submittedName>
        <fullName evidence="2">Uncharacterized protein</fullName>
    </submittedName>
</protein>
<evidence type="ECO:0000256" key="1">
    <source>
        <dbReference type="SAM" id="MobiDB-lite"/>
    </source>
</evidence>
<evidence type="ECO:0000313" key="2">
    <source>
        <dbReference type="EMBL" id="KNC27263.1"/>
    </source>
</evidence>
<dbReference type="STRING" id="7375.A0A0L0C4G7"/>
<proteinExistence type="predicted"/>
<accession>A0A0L0C4G7</accession>
<dbReference type="EMBL" id="JRES01000919">
    <property type="protein sequence ID" value="KNC27263.1"/>
    <property type="molecule type" value="Genomic_DNA"/>
</dbReference>
<dbReference type="PRINTS" id="PR01217">
    <property type="entry name" value="PRICHEXTENSN"/>
</dbReference>
<gene>
    <name evidence="2" type="ORF">FF38_05504</name>
</gene>
<comment type="caution">
    <text evidence="2">The sequence shown here is derived from an EMBL/GenBank/DDBJ whole genome shotgun (WGS) entry which is preliminary data.</text>
</comment>
<evidence type="ECO:0000313" key="3">
    <source>
        <dbReference type="Proteomes" id="UP000037069"/>
    </source>
</evidence>
<dbReference type="Proteomes" id="UP000037069">
    <property type="component" value="Unassembled WGS sequence"/>
</dbReference>
<dbReference type="OrthoDB" id="430219at2759"/>
<dbReference type="AlphaFoldDB" id="A0A0L0C4G7"/>
<feature type="region of interest" description="Disordered" evidence="1">
    <location>
        <begin position="36"/>
        <end position="174"/>
    </location>
</feature>
<keyword evidence="3" id="KW-1185">Reference proteome</keyword>